<accession>A0ABW6M5F1</accession>
<dbReference type="Pfam" id="PF13193">
    <property type="entry name" value="AMP-binding_C"/>
    <property type="match status" value="1"/>
</dbReference>
<dbReference type="PANTHER" id="PTHR43767:SF1">
    <property type="entry name" value="NONRIBOSOMAL PEPTIDE SYNTHASE PES1 (EUROFUNG)-RELATED"/>
    <property type="match status" value="1"/>
</dbReference>
<dbReference type="Pfam" id="PF00501">
    <property type="entry name" value="AMP-binding"/>
    <property type="match status" value="1"/>
</dbReference>
<reference evidence="3 4" key="1">
    <citation type="submission" date="2024-10" db="EMBL/GenBank/DDBJ databases">
        <title>The Natural Products Discovery Center: Release of the First 8490 Sequenced Strains for Exploring Actinobacteria Biosynthetic Diversity.</title>
        <authorList>
            <person name="Kalkreuter E."/>
            <person name="Kautsar S.A."/>
            <person name="Yang D."/>
            <person name="Bader C.D."/>
            <person name="Teijaro C.N."/>
            <person name="Fluegel L."/>
            <person name="Davis C.M."/>
            <person name="Simpson J.R."/>
            <person name="Lauterbach L."/>
            <person name="Steele A.D."/>
            <person name="Gui C."/>
            <person name="Meng S."/>
            <person name="Li G."/>
            <person name="Viehrig K."/>
            <person name="Ye F."/>
            <person name="Su P."/>
            <person name="Kiefer A.F."/>
            <person name="Nichols A."/>
            <person name="Cepeda A.J."/>
            <person name="Yan W."/>
            <person name="Fan B."/>
            <person name="Jiang Y."/>
            <person name="Adhikari A."/>
            <person name="Zheng C.-J."/>
            <person name="Schuster L."/>
            <person name="Cowan T.M."/>
            <person name="Smanski M.J."/>
            <person name="Chevrette M.G."/>
            <person name="De Carvalho L.P.S."/>
            <person name="Shen B."/>
        </authorList>
    </citation>
    <scope>NUCLEOTIDE SEQUENCE [LARGE SCALE GENOMIC DNA]</scope>
    <source>
        <strain evidence="3 4">NPDC006488</strain>
    </source>
</reference>
<dbReference type="InterPro" id="IPR020845">
    <property type="entry name" value="AMP-binding_CS"/>
</dbReference>
<gene>
    <name evidence="3" type="ORF">ACFYNQ_22710</name>
</gene>
<evidence type="ECO:0000313" key="4">
    <source>
        <dbReference type="Proteomes" id="UP001601303"/>
    </source>
</evidence>
<dbReference type="InterPro" id="IPR000873">
    <property type="entry name" value="AMP-dep_synth/lig_dom"/>
</dbReference>
<protein>
    <submittedName>
        <fullName evidence="3">AMP-binding protein</fullName>
    </submittedName>
</protein>
<evidence type="ECO:0000259" key="1">
    <source>
        <dbReference type="Pfam" id="PF00501"/>
    </source>
</evidence>
<proteinExistence type="predicted"/>
<dbReference type="InterPro" id="IPR045851">
    <property type="entry name" value="AMP-bd_C_sf"/>
</dbReference>
<comment type="caution">
    <text evidence="3">The sequence shown here is derived from an EMBL/GenBank/DDBJ whole genome shotgun (WGS) entry which is preliminary data.</text>
</comment>
<dbReference type="InterPro" id="IPR050237">
    <property type="entry name" value="ATP-dep_AMP-bd_enzyme"/>
</dbReference>
<dbReference type="Gene3D" id="3.40.50.12780">
    <property type="entry name" value="N-terminal domain of ligase-like"/>
    <property type="match status" value="1"/>
</dbReference>
<name>A0ABW6M5F1_9ACTN</name>
<sequence>MATTLPVLHPFVGQDLTTLLDERAVTRDSSPLLVWRPDHGPVEQWTYAGFADESRRVAAGLRRAGVQPGDRVLVLLDNCPEMLLTLAACARLCACAVLANTRSVTEDLAAYAALSRPSLAVVHQAHAHRLREAAPALQQITVSADGFADASFDTLRDCEPLDSDAPRPGPADEAVIQFTSGTTGRPRAAVWTHANLLWAAKVTAGHLALRANDRFLVHLPLFHTNALGWSAMPTLWCGGTIVLLPRFSRTGFWPASLEHRCTVTSMVPFCTAALRTVDVPRTHSYRIWGSAVCDPPSDAHFGVRSVGWWGMTETVGQGIVGDPDRADVPMSCGRPAAEYTLRVVDEHGTDVPVGATGELRIQGTPGLSLFAGYLDDPESTAAAYDPDGYLLTGDRLTVLESGHLRFADRSKDMLKVGGENVAASEVEQVLLRVAGVAEAAVVGRPDPMLDEVPVAFVVPAPAADLAALREALESAVSSGLAPFKVPRELIFVDDLPRVTLDKVAKAHLRARLSVRAAEPEPADLT</sequence>
<dbReference type="RefSeq" id="WP_388108522.1">
    <property type="nucleotide sequence ID" value="NZ_JBIAHM010000008.1"/>
</dbReference>
<dbReference type="InterPro" id="IPR025110">
    <property type="entry name" value="AMP-bd_C"/>
</dbReference>
<dbReference type="PANTHER" id="PTHR43767">
    <property type="entry name" value="LONG-CHAIN-FATTY-ACID--COA LIGASE"/>
    <property type="match status" value="1"/>
</dbReference>
<dbReference type="EMBL" id="JBIAHM010000008">
    <property type="protein sequence ID" value="MFE9601365.1"/>
    <property type="molecule type" value="Genomic_DNA"/>
</dbReference>
<dbReference type="Gene3D" id="3.30.300.30">
    <property type="match status" value="1"/>
</dbReference>
<feature type="domain" description="AMP-dependent synthetase/ligase" evidence="1">
    <location>
        <begin position="24"/>
        <end position="374"/>
    </location>
</feature>
<keyword evidence="4" id="KW-1185">Reference proteome</keyword>
<evidence type="ECO:0000313" key="3">
    <source>
        <dbReference type="EMBL" id="MFE9601365.1"/>
    </source>
</evidence>
<dbReference type="InterPro" id="IPR042099">
    <property type="entry name" value="ANL_N_sf"/>
</dbReference>
<organism evidence="3 4">
    <name type="scientific">Streptomyces hokutonensis</name>
    <dbReference type="NCBI Taxonomy" id="1306990"/>
    <lineage>
        <taxon>Bacteria</taxon>
        <taxon>Bacillati</taxon>
        <taxon>Actinomycetota</taxon>
        <taxon>Actinomycetes</taxon>
        <taxon>Kitasatosporales</taxon>
        <taxon>Streptomycetaceae</taxon>
        <taxon>Streptomyces</taxon>
    </lineage>
</organism>
<dbReference type="PROSITE" id="PS00455">
    <property type="entry name" value="AMP_BINDING"/>
    <property type="match status" value="1"/>
</dbReference>
<feature type="domain" description="AMP-binding enzyme C-terminal" evidence="2">
    <location>
        <begin position="425"/>
        <end position="498"/>
    </location>
</feature>
<evidence type="ECO:0000259" key="2">
    <source>
        <dbReference type="Pfam" id="PF13193"/>
    </source>
</evidence>
<dbReference type="SUPFAM" id="SSF56801">
    <property type="entry name" value="Acetyl-CoA synthetase-like"/>
    <property type="match status" value="1"/>
</dbReference>
<dbReference type="Proteomes" id="UP001601303">
    <property type="component" value="Unassembled WGS sequence"/>
</dbReference>